<comment type="caution">
    <text evidence="2">The sequence shown here is derived from an EMBL/GenBank/DDBJ whole genome shotgun (WGS) entry which is preliminary data.</text>
</comment>
<evidence type="ECO:0000313" key="3">
    <source>
        <dbReference type="Proteomes" id="UP001183777"/>
    </source>
</evidence>
<name>A0ABU2RKR5_9ACTN</name>
<evidence type="ECO:0000313" key="2">
    <source>
        <dbReference type="EMBL" id="MDT0429075.1"/>
    </source>
</evidence>
<keyword evidence="1" id="KW-0812">Transmembrane</keyword>
<dbReference type="Proteomes" id="UP001183777">
    <property type="component" value="Unassembled WGS sequence"/>
</dbReference>
<keyword evidence="1" id="KW-1133">Transmembrane helix</keyword>
<gene>
    <name evidence="2" type="ORF">RM649_15645</name>
</gene>
<accession>A0ABU2RKR5</accession>
<organism evidence="2 3">
    <name type="scientific">Streptomyces salyersiae</name>
    <dbReference type="NCBI Taxonomy" id="3075530"/>
    <lineage>
        <taxon>Bacteria</taxon>
        <taxon>Bacillati</taxon>
        <taxon>Actinomycetota</taxon>
        <taxon>Actinomycetes</taxon>
        <taxon>Kitasatosporales</taxon>
        <taxon>Streptomycetaceae</taxon>
        <taxon>Streptomyces</taxon>
    </lineage>
</organism>
<dbReference type="RefSeq" id="WP_311657008.1">
    <property type="nucleotide sequence ID" value="NZ_JAVREX010000006.1"/>
</dbReference>
<keyword evidence="1" id="KW-0472">Membrane</keyword>
<sequence>MADQDWIPVTPSGAIDLATAALAGAVRNPGLDLGLGLGLAGIAVSVLRIVLDHRSRAEVAAKAEADPLDALAHDGYAVREVGPSVPVPAPTG</sequence>
<proteinExistence type="predicted"/>
<reference evidence="3" key="1">
    <citation type="submission" date="2023-07" db="EMBL/GenBank/DDBJ databases">
        <title>30 novel species of actinomycetes from the DSMZ collection.</title>
        <authorList>
            <person name="Nouioui I."/>
        </authorList>
    </citation>
    <scope>NUCLEOTIDE SEQUENCE [LARGE SCALE GENOMIC DNA]</scope>
    <source>
        <strain evidence="3">DSM 41770</strain>
    </source>
</reference>
<keyword evidence="3" id="KW-1185">Reference proteome</keyword>
<dbReference type="EMBL" id="JAVREX010000006">
    <property type="protein sequence ID" value="MDT0429075.1"/>
    <property type="molecule type" value="Genomic_DNA"/>
</dbReference>
<protein>
    <submittedName>
        <fullName evidence="2">Uncharacterized protein</fullName>
    </submittedName>
</protein>
<evidence type="ECO:0000256" key="1">
    <source>
        <dbReference type="SAM" id="Phobius"/>
    </source>
</evidence>
<feature type="transmembrane region" description="Helical" evidence="1">
    <location>
        <begin position="33"/>
        <end position="51"/>
    </location>
</feature>